<keyword evidence="1" id="KW-1133">Transmembrane helix</keyword>
<keyword evidence="1" id="KW-0472">Membrane</keyword>
<organism evidence="2">
    <name type="scientific">Tetraselmis virus 1</name>
    <dbReference type="NCBI Taxonomy" id="2060617"/>
    <lineage>
        <taxon>Viruses</taxon>
        <taxon>Varidnaviria</taxon>
        <taxon>Bamfordvirae</taxon>
        <taxon>Nucleocytoviricota</taxon>
        <taxon>Megaviricetes</taxon>
        <taxon>Imitervirales</taxon>
        <taxon>Allomimiviridae</taxon>
        <taxon>Oceanusvirus</taxon>
        <taxon>Oceanusvirus kaneohense</taxon>
    </lineage>
</organism>
<keyword evidence="1" id="KW-0812">Transmembrane</keyword>
<protein>
    <submittedName>
        <fullName evidence="2">Uncharacterized protein</fullName>
    </submittedName>
</protein>
<keyword evidence="3" id="KW-1185">Reference proteome</keyword>
<gene>
    <name evidence="2" type="ORF">TetV_091</name>
</gene>
<dbReference type="EMBL" id="KY322437">
    <property type="protein sequence ID" value="AUF82183.1"/>
    <property type="molecule type" value="Genomic_DNA"/>
</dbReference>
<dbReference type="Proteomes" id="UP000244773">
    <property type="component" value="Segment"/>
</dbReference>
<evidence type="ECO:0000313" key="2">
    <source>
        <dbReference type="EMBL" id="AUF82183.1"/>
    </source>
</evidence>
<name>A0A2P0VMS2_9VIRU</name>
<evidence type="ECO:0000256" key="1">
    <source>
        <dbReference type="SAM" id="Phobius"/>
    </source>
</evidence>
<proteinExistence type="predicted"/>
<reference evidence="2" key="1">
    <citation type="journal article" date="2018" name="Virology">
        <title>A giant virus infecting green algae encodes key fermentation genes.</title>
        <authorList>
            <person name="Schvarcz C.R."/>
            <person name="Steward G.F."/>
        </authorList>
    </citation>
    <scope>NUCLEOTIDE SEQUENCE [LARGE SCALE GENOMIC DNA]</scope>
</reference>
<feature type="transmembrane region" description="Helical" evidence="1">
    <location>
        <begin position="6"/>
        <end position="29"/>
    </location>
</feature>
<accession>A0A2P0VMS2</accession>
<sequence length="349" mass="38817">MLSKLSLILLIIATLSTIGVIVSSVLVLLSMKENRINGSIADLDAKYNSDGLVRVYYTTSSVDSTACEKNEKPSLDDESQKNVCSIYHPAFVFETNEQKISFQLLTPDLSRAVFPLTNSGKAKWDCPADVFYSLLSEKVDAKHHIATLSGDQANSVISEMKKYRDLVVGKRFVLASVRQNSSRPPIDVSAHQVRCRDVIADEYLGTDIVLGRSNNSHDFCEYIINFIDNIVPINNKDKLKTIKIILRGSTVSQVDKDELDKWYGDKTNPNKSIIDGKRLHAAVEQCMNELVLSSSNTMYWRCLNTEGTKETNYEITDPVLDVTSVPVFPDQVILLPDSVASSENKIAVS</sequence>
<evidence type="ECO:0000313" key="3">
    <source>
        <dbReference type="Proteomes" id="UP000244773"/>
    </source>
</evidence>